<proteinExistence type="predicted"/>
<gene>
    <name evidence="1" type="ORF">V5J35_004888</name>
</gene>
<comment type="caution">
    <text evidence="1">The sequence shown here is derived from an EMBL/GenBank/DDBJ whole genome shotgun (WGS) entry which is preliminary data.</text>
</comment>
<keyword evidence="2" id="KW-1185">Reference proteome</keyword>
<protein>
    <submittedName>
        <fullName evidence="1">Uncharacterized protein</fullName>
    </submittedName>
</protein>
<reference evidence="1 2" key="1">
    <citation type="submission" date="2024-06" db="EMBL/GenBank/DDBJ databases">
        <title>Genomic Encyclopedia of Type Strains, Phase V (KMG-V): Genome sequencing to study the core and pangenomes of soil and plant-associated prokaryotes.</title>
        <authorList>
            <person name="Whitman W."/>
        </authorList>
    </citation>
    <scope>NUCLEOTIDE SEQUENCE [LARGE SCALE GENOMIC DNA]</scope>
    <source>
        <strain evidence="1 2">NE40</strain>
    </source>
</reference>
<name>A0ABV2SR20_9GAMM</name>
<accession>A0ABV2SR20</accession>
<evidence type="ECO:0000313" key="1">
    <source>
        <dbReference type="EMBL" id="MET4759569.1"/>
    </source>
</evidence>
<organism evidence="1 2">
    <name type="scientific">Endozoicomonas lisbonensis</name>
    <dbReference type="NCBI Taxonomy" id="3120522"/>
    <lineage>
        <taxon>Bacteria</taxon>
        <taxon>Pseudomonadati</taxon>
        <taxon>Pseudomonadota</taxon>
        <taxon>Gammaproteobacteria</taxon>
        <taxon>Oceanospirillales</taxon>
        <taxon>Endozoicomonadaceae</taxon>
        <taxon>Endozoicomonas</taxon>
    </lineage>
</organism>
<dbReference type="RefSeq" id="WP_354011456.1">
    <property type="nucleotide sequence ID" value="NZ_JBEWTA010000002.1"/>
</dbReference>
<dbReference type="Proteomes" id="UP001549366">
    <property type="component" value="Unassembled WGS sequence"/>
</dbReference>
<dbReference type="EMBL" id="JBEWTB010000003">
    <property type="protein sequence ID" value="MET4759569.1"/>
    <property type="molecule type" value="Genomic_DNA"/>
</dbReference>
<evidence type="ECO:0000313" key="2">
    <source>
        <dbReference type="Proteomes" id="UP001549366"/>
    </source>
</evidence>
<sequence>MNELDYLLGLDSQGIKTHSQAEALNNRIRDWFANPVGTIADQPEWGSNHQYFQFSAEGSDTEAMMEMTLIPKLRMDLKGISIRGVRVSWQSIHECMVTLLHQFGTVTVTVGGLTDG</sequence>